<sequence>MRGIESSTLAALGPLSRGGAPDLNGAGPMTKEKAKQAGVEFESVFLSNVLSEMFSTLDQGDGPLGAGGTGGETYRSFLTDEYAREIANNGGIGIADQVMRELLATQETGS</sequence>
<feature type="domain" description="Flagellar protein FlgJ N-terminal" evidence="2">
    <location>
        <begin position="52"/>
        <end position="100"/>
    </location>
</feature>
<dbReference type="RefSeq" id="WP_379771409.1">
    <property type="nucleotide sequence ID" value="NZ_JBHSJF010000006.1"/>
</dbReference>
<evidence type="ECO:0000313" key="4">
    <source>
        <dbReference type="Proteomes" id="UP001595796"/>
    </source>
</evidence>
<evidence type="ECO:0000259" key="2">
    <source>
        <dbReference type="Pfam" id="PF10135"/>
    </source>
</evidence>
<evidence type="ECO:0000256" key="1">
    <source>
        <dbReference type="SAM" id="MobiDB-lite"/>
    </source>
</evidence>
<name>A0ABV9Z360_9HYPH</name>
<accession>A0ABV9Z360</accession>
<reference evidence="4" key="1">
    <citation type="journal article" date="2019" name="Int. J. Syst. Evol. Microbiol.">
        <title>The Global Catalogue of Microorganisms (GCM) 10K type strain sequencing project: providing services to taxonomists for standard genome sequencing and annotation.</title>
        <authorList>
            <consortium name="The Broad Institute Genomics Platform"/>
            <consortium name="The Broad Institute Genome Sequencing Center for Infectious Disease"/>
            <person name="Wu L."/>
            <person name="Ma J."/>
        </authorList>
    </citation>
    <scope>NUCLEOTIDE SEQUENCE [LARGE SCALE GENOMIC DNA]</scope>
    <source>
        <strain evidence="4">CGMCC 1.16444</strain>
    </source>
</reference>
<proteinExistence type="predicted"/>
<dbReference type="EMBL" id="JBHSJF010000006">
    <property type="protein sequence ID" value="MFC5069425.1"/>
    <property type="molecule type" value="Genomic_DNA"/>
</dbReference>
<organism evidence="3 4">
    <name type="scientific">Flaviflagellibacter deserti</name>
    <dbReference type="NCBI Taxonomy" id="2267266"/>
    <lineage>
        <taxon>Bacteria</taxon>
        <taxon>Pseudomonadati</taxon>
        <taxon>Pseudomonadota</taxon>
        <taxon>Alphaproteobacteria</taxon>
        <taxon>Hyphomicrobiales</taxon>
        <taxon>Flaviflagellibacter</taxon>
    </lineage>
</organism>
<protein>
    <submittedName>
        <fullName evidence="3">Rod-binding protein</fullName>
    </submittedName>
</protein>
<dbReference type="InterPro" id="IPR019301">
    <property type="entry name" value="Flagellar_prot_FlgJ_N"/>
</dbReference>
<feature type="region of interest" description="Disordered" evidence="1">
    <location>
        <begin position="1"/>
        <end position="34"/>
    </location>
</feature>
<gene>
    <name evidence="3" type="ORF">ACFPFW_15515</name>
</gene>
<dbReference type="Proteomes" id="UP001595796">
    <property type="component" value="Unassembled WGS sequence"/>
</dbReference>
<keyword evidence="4" id="KW-1185">Reference proteome</keyword>
<dbReference type="Pfam" id="PF10135">
    <property type="entry name" value="Rod-binding"/>
    <property type="match status" value="1"/>
</dbReference>
<comment type="caution">
    <text evidence="3">The sequence shown here is derived from an EMBL/GenBank/DDBJ whole genome shotgun (WGS) entry which is preliminary data.</text>
</comment>
<evidence type="ECO:0000313" key="3">
    <source>
        <dbReference type="EMBL" id="MFC5069425.1"/>
    </source>
</evidence>